<keyword evidence="2" id="KW-1185">Reference proteome</keyword>
<dbReference type="OrthoDB" id="1523296at2"/>
<dbReference type="KEGG" id="hdi:HDIA_2341"/>
<dbReference type="Pfam" id="PF06996">
    <property type="entry name" value="T6SS_TssG"/>
    <property type="match status" value="1"/>
</dbReference>
<proteinExistence type="predicted"/>
<dbReference type="PANTHER" id="PTHR35564">
    <property type="match status" value="1"/>
</dbReference>
<sequence length="337" mass="37640">MTLESDLIDNPAGHDLLAVLRLIERSYPGKPRIGDNATLAEEIVSLGQDPYFEFASSNISSVDYDKHGRLRLIVRFLGLLGPQGAMPLSMTAEAYSWWLQNDPAFARFLDIFNTRFLQLFFRVWSDARPSAQYDRPTDDRFRSFVGSTIGIGTPALSDRGDLPDLAKLEYAGLTGSAVKSASRLSSLIQGLFDVDVEIEERIGTWLMFEPEDRLSLGRNGGQLGVNALIGCRVHSINDKFRISIRAKDLEQYLSFLPSGANYDAFADLVFHYIGFRFEYEVELALRQTLAPATVLGKSGRLGWTAWVAPDSKADETVYRRDARFQPHARAETGGMRA</sequence>
<gene>
    <name evidence="1" type="ORF">HDIA_2341</name>
</gene>
<evidence type="ECO:0000313" key="2">
    <source>
        <dbReference type="Proteomes" id="UP000223606"/>
    </source>
</evidence>
<dbReference type="PANTHER" id="PTHR35564:SF4">
    <property type="entry name" value="CYTOPLASMIC PROTEIN"/>
    <property type="match status" value="1"/>
</dbReference>
<organism evidence="1 2">
    <name type="scientific">Hartmannibacter diazotrophicus</name>
    <dbReference type="NCBI Taxonomy" id="1482074"/>
    <lineage>
        <taxon>Bacteria</taxon>
        <taxon>Pseudomonadati</taxon>
        <taxon>Pseudomonadota</taxon>
        <taxon>Alphaproteobacteria</taxon>
        <taxon>Hyphomicrobiales</taxon>
        <taxon>Pleomorphomonadaceae</taxon>
        <taxon>Hartmannibacter</taxon>
    </lineage>
</organism>
<dbReference type="EMBL" id="LT960614">
    <property type="protein sequence ID" value="SON55882.1"/>
    <property type="molecule type" value="Genomic_DNA"/>
</dbReference>
<name>A0A2C9D6C8_9HYPH</name>
<dbReference type="InterPro" id="IPR010732">
    <property type="entry name" value="T6SS_TssG-like"/>
</dbReference>
<dbReference type="NCBIfam" id="TIGR03347">
    <property type="entry name" value="VI_chp_1"/>
    <property type="match status" value="1"/>
</dbReference>
<dbReference type="RefSeq" id="WP_099556330.1">
    <property type="nucleotide sequence ID" value="NZ_LT960614.1"/>
</dbReference>
<protein>
    <submittedName>
        <fullName evidence="1">Type VI secretion protein, family</fullName>
    </submittedName>
</protein>
<evidence type="ECO:0000313" key="1">
    <source>
        <dbReference type="EMBL" id="SON55882.1"/>
    </source>
</evidence>
<dbReference type="Proteomes" id="UP000223606">
    <property type="component" value="Chromosome 1"/>
</dbReference>
<dbReference type="AlphaFoldDB" id="A0A2C9D6C8"/>
<accession>A0A2C9D6C8</accession>
<reference evidence="2" key="1">
    <citation type="submission" date="2017-09" db="EMBL/GenBank/DDBJ databases">
        <title>Genome sequence of Nannocystis excedens DSM 71.</title>
        <authorList>
            <person name="Blom J."/>
        </authorList>
    </citation>
    <scope>NUCLEOTIDE SEQUENCE [LARGE SCALE GENOMIC DNA]</scope>
    <source>
        <strain evidence="2">type strain: E19</strain>
    </source>
</reference>